<dbReference type="GO" id="GO:0047911">
    <property type="term" value="F:galacturan 1,4-alpha-galacturonidase activity"/>
    <property type="evidence" value="ECO:0007669"/>
    <property type="project" value="UniProtKB-EC"/>
</dbReference>
<gene>
    <name evidence="18" type="ORF">P170DRAFT_360957</name>
</gene>
<evidence type="ECO:0000256" key="5">
    <source>
        <dbReference type="ARBA" id="ARBA00022737"/>
    </source>
</evidence>
<dbReference type="GO" id="GO:0004650">
    <property type="term" value="F:polygalacturonase activity"/>
    <property type="evidence" value="ECO:0007669"/>
    <property type="project" value="InterPro"/>
</dbReference>
<dbReference type="InterPro" id="IPR000743">
    <property type="entry name" value="Glyco_hydro_28"/>
</dbReference>
<dbReference type="GO" id="GO:0005576">
    <property type="term" value="C:extracellular region"/>
    <property type="evidence" value="ECO:0007669"/>
    <property type="project" value="UniProtKB-SubCell"/>
</dbReference>
<comment type="subcellular location">
    <subcellularLocation>
        <location evidence="1">Secreted</location>
    </subcellularLocation>
</comment>
<keyword evidence="9 16" id="KW-0326">Glycosidase</keyword>
<keyword evidence="3" id="KW-0964">Secreted</keyword>
<comment type="similarity">
    <text evidence="2 16">Belongs to the glycosyl hydrolase 28 family.</text>
</comment>
<evidence type="ECO:0000256" key="10">
    <source>
        <dbReference type="ARBA" id="ARBA00023316"/>
    </source>
</evidence>
<proteinExistence type="inferred from homology"/>
<evidence type="ECO:0000256" key="13">
    <source>
        <dbReference type="ARBA" id="ARBA00041473"/>
    </source>
</evidence>
<evidence type="ECO:0000256" key="15">
    <source>
        <dbReference type="ARBA" id="ARBA00048766"/>
    </source>
</evidence>
<dbReference type="VEuPathDB" id="FungiDB:P170DRAFT_360957"/>
<dbReference type="OrthoDB" id="187139at2759"/>
<keyword evidence="19" id="KW-1185">Reference proteome</keyword>
<comment type="caution">
    <text evidence="18">The sequence shown here is derived from an EMBL/GenBank/DDBJ whole genome shotgun (WGS) entry which is preliminary data.</text>
</comment>
<dbReference type="Proteomes" id="UP000234275">
    <property type="component" value="Unassembled WGS sequence"/>
</dbReference>
<dbReference type="PANTHER" id="PTHR31736">
    <property type="match status" value="1"/>
</dbReference>
<dbReference type="InterPro" id="IPR011050">
    <property type="entry name" value="Pectin_lyase_fold/virulence"/>
</dbReference>
<keyword evidence="4 17" id="KW-0732">Signal</keyword>
<protein>
    <recommendedName>
        <fullName evidence="12">galacturonan 1,4-alpha-galacturonidase</fullName>
        <ecNumber evidence="12">3.2.1.67</ecNumber>
    </recommendedName>
    <alternativeName>
        <fullName evidence="13">Galacturan 1,4-alpha-galacturonidase B</fullName>
    </alternativeName>
    <alternativeName>
        <fullName evidence="14">Poly(1,4-alpha-D-galacturonide)galacturonohydrolase B</fullName>
    </alternativeName>
</protein>
<feature type="signal peptide" evidence="17">
    <location>
        <begin position="1"/>
        <end position="20"/>
    </location>
</feature>
<dbReference type="InterPro" id="IPR012334">
    <property type="entry name" value="Pectin_lyas_fold"/>
</dbReference>
<keyword evidence="5" id="KW-0677">Repeat</keyword>
<dbReference type="PANTHER" id="PTHR31736:SF6">
    <property type="entry name" value="EXOPOLYGALACTURONASE B-RELATED"/>
    <property type="match status" value="1"/>
</dbReference>
<dbReference type="EC" id="3.2.1.67" evidence="12"/>
<evidence type="ECO:0000256" key="11">
    <source>
        <dbReference type="ARBA" id="ARBA00037312"/>
    </source>
</evidence>
<evidence type="ECO:0000256" key="8">
    <source>
        <dbReference type="ARBA" id="ARBA00023180"/>
    </source>
</evidence>
<keyword evidence="7" id="KW-1015">Disulfide bond</keyword>
<reference evidence="18 19" key="1">
    <citation type="submission" date="2016-12" db="EMBL/GenBank/DDBJ databases">
        <title>The genomes of Aspergillus section Nigri reveals drivers in fungal speciation.</title>
        <authorList>
            <consortium name="DOE Joint Genome Institute"/>
            <person name="Vesth T.C."/>
            <person name="Nybo J."/>
            <person name="Theobald S."/>
            <person name="Brandl J."/>
            <person name="Frisvad J.C."/>
            <person name="Nielsen K.F."/>
            <person name="Lyhne E.K."/>
            <person name="Kogle M.E."/>
            <person name="Kuo A."/>
            <person name="Riley R."/>
            <person name="Clum A."/>
            <person name="Nolan M."/>
            <person name="Lipzen A."/>
            <person name="Salamov A."/>
            <person name="Henrissat B."/>
            <person name="Wiebenga A."/>
            <person name="De Vries R.P."/>
            <person name="Grigoriev I.V."/>
            <person name="Mortensen U.H."/>
            <person name="Andersen M.R."/>
            <person name="Baker S.E."/>
        </authorList>
    </citation>
    <scope>NUCLEOTIDE SEQUENCE [LARGE SCALE GENOMIC DNA]</scope>
    <source>
        <strain evidence="18 19">IBT 23096</strain>
    </source>
</reference>
<evidence type="ECO:0000313" key="18">
    <source>
        <dbReference type="EMBL" id="PLB48553.1"/>
    </source>
</evidence>
<evidence type="ECO:0000256" key="1">
    <source>
        <dbReference type="ARBA" id="ARBA00004613"/>
    </source>
</evidence>
<keyword evidence="10" id="KW-0961">Cell wall biogenesis/degradation</keyword>
<dbReference type="FunFam" id="2.160.20.10:FF:000040">
    <property type="entry name" value="Probable exopolygalacturonase B"/>
    <property type="match status" value="1"/>
</dbReference>
<evidence type="ECO:0000256" key="7">
    <source>
        <dbReference type="ARBA" id="ARBA00023157"/>
    </source>
</evidence>
<dbReference type="GeneID" id="36552143"/>
<evidence type="ECO:0000256" key="14">
    <source>
        <dbReference type="ARBA" id="ARBA00042261"/>
    </source>
</evidence>
<name>A0A2I2G6Q7_9EURO</name>
<evidence type="ECO:0000256" key="2">
    <source>
        <dbReference type="ARBA" id="ARBA00008834"/>
    </source>
</evidence>
<dbReference type="GO" id="GO:0071555">
    <property type="term" value="P:cell wall organization"/>
    <property type="evidence" value="ECO:0007669"/>
    <property type="project" value="UniProtKB-KW"/>
</dbReference>
<dbReference type="AlphaFoldDB" id="A0A2I2G6Q7"/>
<keyword evidence="8" id="KW-0325">Glycoprotein</keyword>
<sequence>MKFFLAALFASAVSSVAVNGLIPGARIIPVGDQAELKRVGAHHHKHRDRRTVTIRSSRNDTDDISSDFLWGIKRANRGGRLLLKKGEKYVIGKRLDLNFLDNIEVQLDGELKFTDDVPYWQANNFYYDFQKSITFWRWGGQDIKIFGKGVLNGNGQRWYNEFAGQEILDPDNEYYRPILFVTENATRVSVEGITQLNSPCWTNFFVQSKDVSFDNVYINAFSTNASALPKNSDGFDSFNVDGLSVTNTRVNVGDDCFSPKPNTTNVFVQNLWCNGTHGVSMGSIGQYPGVMDIIEHAYIENVTLLNGQNGARLKAWAGEGVGYGRINNITYKNIRIENTDSPVVLDQCYFNIEAEECAAHPSRVNVTNIVFDNVYGTSTGKKGKVVADLTCSPNSVCSNIRLNDINITSPAGSPSVIICDGIQGDIGVECQESSS</sequence>
<evidence type="ECO:0000256" key="6">
    <source>
        <dbReference type="ARBA" id="ARBA00022801"/>
    </source>
</evidence>
<evidence type="ECO:0000256" key="17">
    <source>
        <dbReference type="SAM" id="SignalP"/>
    </source>
</evidence>
<keyword evidence="6 16" id="KW-0378">Hydrolase</keyword>
<comment type="function">
    <text evidence="11">Specific in hydrolyzing the terminal glycosidic bond of polygalacturonic acid and oligogalacturonates.</text>
</comment>
<dbReference type="GO" id="GO:0005975">
    <property type="term" value="P:carbohydrate metabolic process"/>
    <property type="evidence" value="ECO:0007669"/>
    <property type="project" value="InterPro"/>
</dbReference>
<feature type="chain" id="PRO_5014112855" description="galacturonan 1,4-alpha-galacturonidase" evidence="17">
    <location>
        <begin position="21"/>
        <end position="435"/>
    </location>
</feature>
<dbReference type="RefSeq" id="XP_024703855.1">
    <property type="nucleotide sequence ID" value="XM_024844443.1"/>
</dbReference>
<evidence type="ECO:0000313" key="19">
    <source>
        <dbReference type="Proteomes" id="UP000234275"/>
    </source>
</evidence>
<organism evidence="18 19">
    <name type="scientific">Aspergillus steynii IBT 23096</name>
    <dbReference type="NCBI Taxonomy" id="1392250"/>
    <lineage>
        <taxon>Eukaryota</taxon>
        <taxon>Fungi</taxon>
        <taxon>Dikarya</taxon>
        <taxon>Ascomycota</taxon>
        <taxon>Pezizomycotina</taxon>
        <taxon>Eurotiomycetes</taxon>
        <taxon>Eurotiomycetidae</taxon>
        <taxon>Eurotiales</taxon>
        <taxon>Aspergillaceae</taxon>
        <taxon>Aspergillus</taxon>
        <taxon>Aspergillus subgen. Circumdati</taxon>
    </lineage>
</organism>
<dbReference type="EMBL" id="MSFO01000005">
    <property type="protein sequence ID" value="PLB48553.1"/>
    <property type="molecule type" value="Genomic_DNA"/>
</dbReference>
<comment type="catalytic activity">
    <reaction evidence="15">
        <text>[(1-&gt;4)-alpha-D-galacturonosyl](n) + H2O = alpha-D-galacturonate + [(1-&gt;4)-alpha-D-galacturonosyl](n-1)</text>
        <dbReference type="Rhea" id="RHEA:14117"/>
        <dbReference type="Rhea" id="RHEA-COMP:14570"/>
        <dbReference type="Rhea" id="RHEA-COMP:14572"/>
        <dbReference type="ChEBI" id="CHEBI:15377"/>
        <dbReference type="ChEBI" id="CHEBI:58658"/>
        <dbReference type="ChEBI" id="CHEBI:140523"/>
        <dbReference type="EC" id="3.2.1.67"/>
    </reaction>
</comment>
<dbReference type="Gene3D" id="2.160.20.10">
    <property type="entry name" value="Single-stranded right-handed beta-helix, Pectin lyase-like"/>
    <property type="match status" value="1"/>
</dbReference>
<evidence type="ECO:0000256" key="4">
    <source>
        <dbReference type="ARBA" id="ARBA00022729"/>
    </source>
</evidence>
<dbReference type="SUPFAM" id="SSF51126">
    <property type="entry name" value="Pectin lyase-like"/>
    <property type="match status" value="1"/>
</dbReference>
<evidence type="ECO:0000256" key="3">
    <source>
        <dbReference type="ARBA" id="ARBA00022525"/>
    </source>
</evidence>
<dbReference type="STRING" id="1392250.A0A2I2G6Q7"/>
<evidence type="ECO:0000256" key="16">
    <source>
        <dbReference type="RuleBase" id="RU361169"/>
    </source>
</evidence>
<evidence type="ECO:0000256" key="12">
    <source>
        <dbReference type="ARBA" id="ARBA00038933"/>
    </source>
</evidence>
<accession>A0A2I2G6Q7</accession>
<evidence type="ECO:0000256" key="9">
    <source>
        <dbReference type="ARBA" id="ARBA00023295"/>
    </source>
</evidence>
<dbReference type="Pfam" id="PF00295">
    <property type="entry name" value="Glyco_hydro_28"/>
    <property type="match status" value="1"/>
</dbReference>